<dbReference type="InterPro" id="IPR020904">
    <property type="entry name" value="Sc_DH/Rdtase_CS"/>
</dbReference>
<dbReference type="EMBL" id="CP046884">
    <property type="protein sequence ID" value="QNQ91282.1"/>
    <property type="molecule type" value="Genomic_DNA"/>
</dbReference>
<protein>
    <submittedName>
        <fullName evidence="3">SDR family oxidoreductase</fullName>
    </submittedName>
</protein>
<gene>
    <name evidence="3" type="ORF">GP475_12040</name>
</gene>
<dbReference type="Proteomes" id="UP000516320">
    <property type="component" value="Chromosome"/>
</dbReference>
<proteinExistence type="inferred from homology"/>
<sequence>MSSVAVVTGASGGVGAIITQELLAKGWEVYPQYRREAARHEVEERLSGAHWWQADFLRPPAEALANLPVLDTVDAVIHCAGVCPLGELWQVDQGTWQETMQLNVIAPALLTGRLIEQLRAAQGHVIYLNSGAGQHTRPEWGCYSASKFAARAWCDGLRAEEEKLRVTSIYPGRIATQMQREVVASLGETWQPEKYLRPESVAAAVIAALESTPDAHPTEITLRPR</sequence>
<dbReference type="Pfam" id="PF00106">
    <property type="entry name" value="adh_short"/>
    <property type="match status" value="1"/>
</dbReference>
<dbReference type="SUPFAM" id="SSF51735">
    <property type="entry name" value="NAD(P)-binding Rossmann-fold domains"/>
    <property type="match status" value="1"/>
</dbReference>
<evidence type="ECO:0000313" key="3">
    <source>
        <dbReference type="EMBL" id="QNQ91282.1"/>
    </source>
</evidence>
<dbReference type="InterPro" id="IPR002347">
    <property type="entry name" value="SDR_fam"/>
</dbReference>
<dbReference type="Gene3D" id="3.40.50.720">
    <property type="entry name" value="NAD(P)-binding Rossmann-like Domain"/>
    <property type="match status" value="1"/>
</dbReference>
<name>A0A7H0SRV7_9CORY</name>
<dbReference type="PROSITE" id="PS00061">
    <property type="entry name" value="ADH_SHORT"/>
    <property type="match status" value="1"/>
</dbReference>
<dbReference type="InterPro" id="IPR036291">
    <property type="entry name" value="NAD(P)-bd_dom_sf"/>
</dbReference>
<comment type="similarity">
    <text evidence="1">Belongs to the short-chain dehydrogenases/reductases (SDR) family.</text>
</comment>
<dbReference type="KEGG" id="cpoy:GP475_12040"/>
<evidence type="ECO:0000313" key="4">
    <source>
        <dbReference type="Proteomes" id="UP000516320"/>
    </source>
</evidence>
<dbReference type="RefSeq" id="WP_187974594.1">
    <property type="nucleotide sequence ID" value="NZ_CP046884.1"/>
</dbReference>
<dbReference type="AlphaFoldDB" id="A0A7H0SRV7"/>
<dbReference type="NCBIfam" id="NF006073">
    <property type="entry name" value="PRK08219.1"/>
    <property type="match status" value="1"/>
</dbReference>
<dbReference type="PANTHER" id="PTHR44196">
    <property type="entry name" value="DEHYDROGENASE/REDUCTASE SDR FAMILY MEMBER 7B"/>
    <property type="match status" value="1"/>
</dbReference>
<keyword evidence="4" id="KW-1185">Reference proteome</keyword>
<dbReference type="PRINTS" id="PR00081">
    <property type="entry name" value="GDHRDH"/>
</dbReference>
<dbReference type="GO" id="GO:0016020">
    <property type="term" value="C:membrane"/>
    <property type="evidence" value="ECO:0007669"/>
    <property type="project" value="TreeGrafter"/>
</dbReference>
<dbReference type="PANTHER" id="PTHR44196:SF1">
    <property type="entry name" value="DEHYDROGENASE_REDUCTASE SDR FAMILY MEMBER 7B"/>
    <property type="match status" value="1"/>
</dbReference>
<evidence type="ECO:0000256" key="1">
    <source>
        <dbReference type="ARBA" id="ARBA00006484"/>
    </source>
</evidence>
<accession>A0A7H0SRV7</accession>
<reference evidence="3 4" key="1">
    <citation type="submission" date="2019-12" db="EMBL/GenBank/DDBJ databases">
        <title>Corynebacterium sp. nov., isolated from feces of the Anser Albifrons in China.</title>
        <authorList>
            <person name="Liu Q."/>
        </authorList>
    </citation>
    <scope>NUCLEOTIDE SEQUENCE [LARGE SCALE GENOMIC DNA]</scope>
    <source>
        <strain evidence="3 4">4H37-19</strain>
    </source>
</reference>
<organism evidence="3 4">
    <name type="scientific">Corynebacterium poyangense</name>
    <dbReference type="NCBI Taxonomy" id="2684405"/>
    <lineage>
        <taxon>Bacteria</taxon>
        <taxon>Bacillati</taxon>
        <taxon>Actinomycetota</taxon>
        <taxon>Actinomycetes</taxon>
        <taxon>Mycobacteriales</taxon>
        <taxon>Corynebacteriaceae</taxon>
        <taxon>Corynebacterium</taxon>
    </lineage>
</organism>
<dbReference type="GO" id="GO:0016491">
    <property type="term" value="F:oxidoreductase activity"/>
    <property type="evidence" value="ECO:0007669"/>
    <property type="project" value="UniProtKB-KW"/>
</dbReference>
<evidence type="ECO:0000256" key="2">
    <source>
        <dbReference type="ARBA" id="ARBA00023002"/>
    </source>
</evidence>
<keyword evidence="2" id="KW-0560">Oxidoreductase</keyword>